<accession>A0ABR9PV23</accession>
<evidence type="ECO:0000313" key="1">
    <source>
        <dbReference type="EMBL" id="MBE4751781.1"/>
    </source>
</evidence>
<proteinExistence type="predicted"/>
<dbReference type="Gene3D" id="3.30.1390.10">
    <property type="match status" value="2"/>
</dbReference>
<name>A0ABR9PV23_9BACT</name>
<gene>
    <name evidence="1" type="ORF">G4177_26785</name>
</gene>
<dbReference type="EMBL" id="JAAIYO010000009">
    <property type="protein sequence ID" value="MBE4751781.1"/>
    <property type="molecule type" value="Genomic_DNA"/>
</dbReference>
<dbReference type="RefSeq" id="WP_193428978.1">
    <property type="nucleotide sequence ID" value="NZ_CBCSIP010000060.1"/>
</dbReference>
<dbReference type="Proteomes" id="UP001516472">
    <property type="component" value="Unassembled WGS sequence"/>
</dbReference>
<evidence type="ECO:0000313" key="2">
    <source>
        <dbReference type="Proteomes" id="UP001516472"/>
    </source>
</evidence>
<sequence length="152" mass="16795">MSLTLIGWLLLALLAGGALALLQRRLRESSSREAQELDPPPAAAPPQLAPEVFQARIQELIDAGQTIKAIKLYREQHGVDLKEAKDSVEALMAERHPFGREPSGAVEGDADIEQALRDDQLIEAVKLYRDRYGVGLKEAKDACDAMRRRLRG</sequence>
<organism evidence="1 2">
    <name type="scientific">Corallococcus soli</name>
    <dbReference type="NCBI Taxonomy" id="2710757"/>
    <lineage>
        <taxon>Bacteria</taxon>
        <taxon>Pseudomonadati</taxon>
        <taxon>Myxococcota</taxon>
        <taxon>Myxococcia</taxon>
        <taxon>Myxococcales</taxon>
        <taxon>Cystobacterineae</taxon>
        <taxon>Myxococcaceae</taxon>
        <taxon>Corallococcus</taxon>
    </lineage>
</organism>
<dbReference type="InterPro" id="IPR014719">
    <property type="entry name" value="Ribosomal_bL12_C/ClpS-like"/>
</dbReference>
<reference evidence="1 2" key="1">
    <citation type="submission" date="2020-02" db="EMBL/GenBank/DDBJ databases">
        <authorList>
            <person name="Babadi Z.K."/>
            <person name="Risdian C."/>
            <person name="Ebrahimipour G.H."/>
            <person name="Wink J."/>
        </authorList>
    </citation>
    <scope>NUCLEOTIDE SEQUENCE [LARGE SCALE GENOMIC DNA]</scope>
    <source>
        <strain evidence="1 2">ZKHCc1 1396</strain>
    </source>
</reference>
<comment type="caution">
    <text evidence="1">The sequence shown here is derived from an EMBL/GenBank/DDBJ whole genome shotgun (WGS) entry which is preliminary data.</text>
</comment>
<protein>
    <recommendedName>
        <fullName evidence="3">Ribosomal protein L7/L12 C-terminal domain-containing protein</fullName>
    </recommendedName>
</protein>
<evidence type="ECO:0008006" key="3">
    <source>
        <dbReference type="Google" id="ProtNLM"/>
    </source>
</evidence>
<keyword evidence="2" id="KW-1185">Reference proteome</keyword>